<dbReference type="SUPFAM" id="SSF51713">
    <property type="entry name" value="tRNA-guanine transglycosylase"/>
    <property type="match status" value="1"/>
</dbReference>
<evidence type="ECO:0000259" key="6">
    <source>
        <dbReference type="Pfam" id="PF01702"/>
    </source>
</evidence>
<proteinExistence type="inferred from homology"/>
<gene>
    <name evidence="7" type="ORF">LPJ61_000280</name>
</gene>
<comment type="subunit">
    <text evidence="5">Heterodimer of a catalytic subunit and an accessory subunit.</text>
</comment>
<dbReference type="PANTHER" id="PTHR46064:SF1">
    <property type="entry name" value="QUEUINE TRNA-RIBOSYLTRANSFERASE ACCESSORY SUBUNIT 2"/>
    <property type="match status" value="1"/>
</dbReference>
<comment type="similarity">
    <text evidence="5">Belongs to the queuine tRNA-ribosyltransferase family. QTRT2 subfamily.</text>
</comment>
<dbReference type="Gene3D" id="3.20.20.105">
    <property type="entry name" value="Queuine tRNA-ribosyltransferase-like"/>
    <property type="match status" value="1"/>
</dbReference>
<reference evidence="7" key="1">
    <citation type="submission" date="2022-07" db="EMBL/GenBank/DDBJ databases">
        <title>Phylogenomic reconstructions and comparative analyses of Kickxellomycotina fungi.</title>
        <authorList>
            <person name="Reynolds N.K."/>
            <person name="Stajich J.E."/>
            <person name="Barry K."/>
            <person name="Grigoriev I.V."/>
            <person name="Crous P."/>
            <person name="Smith M.E."/>
        </authorList>
    </citation>
    <scope>NUCLEOTIDE SEQUENCE</scope>
    <source>
        <strain evidence="7">BCRC 34381</strain>
    </source>
</reference>
<evidence type="ECO:0000313" key="8">
    <source>
        <dbReference type="Proteomes" id="UP001143981"/>
    </source>
</evidence>
<dbReference type="InterPro" id="IPR050852">
    <property type="entry name" value="Queuine_tRNA-ribosyltrfase"/>
</dbReference>
<dbReference type="OrthoDB" id="27601at2759"/>
<evidence type="ECO:0000256" key="3">
    <source>
        <dbReference type="ARBA" id="ARBA00022723"/>
    </source>
</evidence>
<feature type="domain" description="tRNA-guanine(15) transglycosylase-like" evidence="6">
    <location>
        <begin position="18"/>
        <end position="391"/>
    </location>
</feature>
<dbReference type="GO" id="GO:0008479">
    <property type="term" value="F:tRNA-guanosine(34) queuine transglycosylase activity"/>
    <property type="evidence" value="ECO:0007669"/>
    <property type="project" value="UniProtKB-UniRule"/>
</dbReference>
<comment type="subcellular location">
    <subcellularLocation>
        <location evidence="5">Cytoplasm</location>
    </subcellularLocation>
</comment>
<dbReference type="Pfam" id="PF01702">
    <property type="entry name" value="TGT"/>
    <property type="match status" value="1"/>
</dbReference>
<comment type="function">
    <text evidence="5">Non-catalytic subunit of the queuine tRNA-ribosyltransferase (TGT) that catalyzes the base-exchange of a guanine (G) residue with queuine (Q) at position 34 (anticodon wobble position) in tRNAs with GU(N) anticodons (tRNA-Asp, -Asn, -His and -Tyr), resulting in the hypermodified nucleoside queuosine (7-(((4,5-cis-dihydroxy-2-cyclopenten-1-yl)amino)methyl)-7-deazaguanosine).</text>
</comment>
<feature type="binding site" evidence="5">
    <location>
        <position position="328"/>
    </location>
    <ligand>
        <name>Zn(2+)</name>
        <dbReference type="ChEBI" id="CHEBI:29105"/>
    </ligand>
</feature>
<dbReference type="AlphaFoldDB" id="A0A9W8D0N2"/>
<dbReference type="GO" id="GO:0006400">
    <property type="term" value="P:tRNA modification"/>
    <property type="evidence" value="ECO:0007669"/>
    <property type="project" value="InterPro"/>
</dbReference>
<dbReference type="EMBL" id="JANBOI010000008">
    <property type="protein sequence ID" value="KAJ1735907.1"/>
    <property type="molecule type" value="Genomic_DNA"/>
</dbReference>
<dbReference type="InterPro" id="IPR028592">
    <property type="entry name" value="QTRTD1"/>
</dbReference>
<keyword evidence="8" id="KW-1185">Reference proteome</keyword>
<keyword evidence="3 5" id="KW-0479">Metal-binding</keyword>
<organism evidence="7 8">
    <name type="scientific">Coemansia biformis</name>
    <dbReference type="NCBI Taxonomy" id="1286918"/>
    <lineage>
        <taxon>Eukaryota</taxon>
        <taxon>Fungi</taxon>
        <taxon>Fungi incertae sedis</taxon>
        <taxon>Zoopagomycota</taxon>
        <taxon>Kickxellomycotina</taxon>
        <taxon>Kickxellomycetes</taxon>
        <taxon>Kickxellales</taxon>
        <taxon>Kickxellaceae</taxon>
        <taxon>Coemansia</taxon>
    </lineage>
</organism>
<feature type="binding site" evidence="5">
    <location>
        <position position="330"/>
    </location>
    <ligand>
        <name>Zn(2+)</name>
        <dbReference type="ChEBI" id="CHEBI:29105"/>
    </ligand>
</feature>
<dbReference type="GO" id="GO:0005737">
    <property type="term" value="C:cytoplasm"/>
    <property type="evidence" value="ECO:0007669"/>
    <property type="project" value="UniProtKB-SubCell"/>
</dbReference>
<evidence type="ECO:0000256" key="1">
    <source>
        <dbReference type="ARBA" id="ARBA00022490"/>
    </source>
</evidence>
<dbReference type="Proteomes" id="UP001143981">
    <property type="component" value="Unassembled WGS sequence"/>
</dbReference>
<evidence type="ECO:0000256" key="5">
    <source>
        <dbReference type="HAMAP-Rule" id="MF_03043"/>
    </source>
</evidence>
<accession>A0A9W8D0N2</accession>
<dbReference type="GO" id="GO:0046872">
    <property type="term" value="F:metal ion binding"/>
    <property type="evidence" value="ECO:0007669"/>
    <property type="project" value="UniProtKB-KW"/>
</dbReference>
<evidence type="ECO:0000313" key="7">
    <source>
        <dbReference type="EMBL" id="KAJ1735907.1"/>
    </source>
</evidence>
<comment type="cofactor">
    <cofactor evidence="5">
        <name>Zn(2+)</name>
        <dbReference type="ChEBI" id="CHEBI:29105"/>
    </cofactor>
    <text evidence="5">Binds 1 zinc ion per subunit.</text>
</comment>
<name>A0A9W8D0N2_9FUNG</name>
<sequence>MALRFDVPGSGPGGLPAARRGALVLERAGHQVRLETPSFIKYTRHGLQPHLLPDIVAGLGALPPATRVQLEDFLDNDEQQHGRFGGGLHDFAGVDRSDLLVLDVLDPTVTSRPAKSGAKAMAIDSEGGTRRLTPALFAELVDALKPDIVVPPADYVEEPLPSLEHGKRIEKSVTRSAQWLDECVSRISHAAAVFAPVMGSRSLQLRERYAKELAARQDVSGYVFNDVCLALPLEHKLDLVRHSLAHLDSTRPRYMAGASAPDAALRAVLSGIDLVDSSYPFAVTEQGFASDYALGGSDSGDGSAQAAGRLDLWQDAMRTDFRPLVAGCQCPTCARHHRAYIHHLLGAKEMLATVLLQVHNLHVYQRFFVDIRESMARGTLPGDAERFLGRYSCSQDEPGAAFGELRLLAAQITTPTTKIQRQRHAEQPAA</sequence>
<comment type="caution">
    <text evidence="7">The sequence shown here is derived from an EMBL/GenBank/DDBJ whole genome shotgun (WGS) entry which is preliminary data.</text>
</comment>
<keyword evidence="4 5" id="KW-0862">Zinc</keyword>
<dbReference type="HAMAP" id="MF_03043">
    <property type="entry name" value="QTRT2"/>
    <property type="match status" value="1"/>
</dbReference>
<feature type="binding site" evidence="5">
    <location>
        <position position="333"/>
    </location>
    <ligand>
        <name>Zn(2+)</name>
        <dbReference type="ChEBI" id="CHEBI:29105"/>
    </ligand>
</feature>
<protein>
    <recommendedName>
        <fullName evidence="5">Queuine tRNA-ribosyltransferase accessory subunit 2</fullName>
    </recommendedName>
    <alternativeName>
        <fullName evidence="5">Queuine tRNA-ribosyltransferase domain-containing protein 1</fullName>
    </alternativeName>
</protein>
<evidence type="ECO:0000256" key="4">
    <source>
        <dbReference type="ARBA" id="ARBA00022833"/>
    </source>
</evidence>
<dbReference type="NCBIfam" id="TIGR00449">
    <property type="entry name" value="tgt_general"/>
    <property type="match status" value="1"/>
</dbReference>
<keyword evidence="2 5" id="KW-0819">tRNA processing</keyword>
<dbReference type="PANTHER" id="PTHR46064">
    <property type="entry name" value="QUEUINE TRNA-RIBOSYLTRANSFERASE ACCESSORY SUBUNIT 2"/>
    <property type="match status" value="1"/>
</dbReference>
<dbReference type="InterPro" id="IPR002616">
    <property type="entry name" value="tRNA_ribo_trans-like"/>
</dbReference>
<keyword evidence="1 5" id="KW-0963">Cytoplasm</keyword>
<feature type="binding site" evidence="5">
    <location>
        <position position="359"/>
    </location>
    <ligand>
        <name>Zn(2+)</name>
        <dbReference type="ChEBI" id="CHEBI:29105"/>
    </ligand>
</feature>
<evidence type="ECO:0000256" key="2">
    <source>
        <dbReference type="ARBA" id="ARBA00022694"/>
    </source>
</evidence>
<dbReference type="InterPro" id="IPR036511">
    <property type="entry name" value="TGT-like_sf"/>
</dbReference>